<evidence type="ECO:0000256" key="7">
    <source>
        <dbReference type="ARBA" id="ARBA00023136"/>
    </source>
</evidence>
<dbReference type="Proteomes" id="UP000053257">
    <property type="component" value="Unassembled WGS sequence"/>
</dbReference>
<evidence type="ECO:0000256" key="3">
    <source>
        <dbReference type="ARBA" id="ARBA00022448"/>
    </source>
</evidence>
<gene>
    <name evidence="9" type="ORF">PHLGIDRAFT_99450</name>
</gene>
<dbReference type="InterPro" id="IPR038665">
    <property type="entry name" value="Voltage-dep_anion_channel_sf"/>
</dbReference>
<dbReference type="PANTHER" id="PTHR31686">
    <property type="match status" value="1"/>
</dbReference>
<evidence type="ECO:0000256" key="1">
    <source>
        <dbReference type="ARBA" id="ARBA00004651"/>
    </source>
</evidence>
<feature type="transmembrane region" description="Helical" evidence="8">
    <location>
        <begin position="325"/>
        <end position="346"/>
    </location>
</feature>
<dbReference type="InterPro" id="IPR004695">
    <property type="entry name" value="SLAC1/Mae1/Ssu1/TehA"/>
</dbReference>
<name>A0A0C3S631_PHLG1</name>
<keyword evidence="3" id="KW-0813">Transport</keyword>
<feature type="transmembrane region" description="Helical" evidence="8">
    <location>
        <begin position="66"/>
        <end position="87"/>
    </location>
</feature>
<feature type="transmembrane region" description="Helical" evidence="8">
    <location>
        <begin position="166"/>
        <end position="194"/>
    </location>
</feature>
<keyword evidence="10" id="KW-1185">Reference proteome</keyword>
<feature type="transmembrane region" description="Helical" evidence="8">
    <location>
        <begin position="134"/>
        <end position="160"/>
    </location>
</feature>
<dbReference type="EMBL" id="KN840445">
    <property type="protein sequence ID" value="KIP11621.1"/>
    <property type="molecule type" value="Genomic_DNA"/>
</dbReference>
<dbReference type="Pfam" id="PF03595">
    <property type="entry name" value="SLAC1"/>
    <property type="match status" value="1"/>
</dbReference>
<comment type="similarity">
    <text evidence="2">Belongs to the tellurite-resistance/dicarboxylate transporter (TDT) family.</text>
</comment>
<evidence type="ECO:0000256" key="4">
    <source>
        <dbReference type="ARBA" id="ARBA00022475"/>
    </source>
</evidence>
<dbReference type="GO" id="GO:0005886">
    <property type="term" value="C:plasma membrane"/>
    <property type="evidence" value="ECO:0007669"/>
    <property type="project" value="UniProtKB-SubCell"/>
</dbReference>
<dbReference type="AlphaFoldDB" id="A0A0C3S631"/>
<keyword evidence="4" id="KW-1003">Cell membrane</keyword>
<dbReference type="InterPro" id="IPR051629">
    <property type="entry name" value="Sulfite_efflux_TDT"/>
</dbReference>
<reference evidence="9 10" key="1">
    <citation type="journal article" date="2014" name="PLoS Genet.">
        <title>Analysis of the Phlebiopsis gigantea genome, transcriptome and secretome provides insight into its pioneer colonization strategies of wood.</title>
        <authorList>
            <person name="Hori C."/>
            <person name="Ishida T."/>
            <person name="Igarashi K."/>
            <person name="Samejima M."/>
            <person name="Suzuki H."/>
            <person name="Master E."/>
            <person name="Ferreira P."/>
            <person name="Ruiz-Duenas F.J."/>
            <person name="Held B."/>
            <person name="Canessa P."/>
            <person name="Larrondo L.F."/>
            <person name="Schmoll M."/>
            <person name="Druzhinina I.S."/>
            <person name="Kubicek C.P."/>
            <person name="Gaskell J.A."/>
            <person name="Kersten P."/>
            <person name="St John F."/>
            <person name="Glasner J."/>
            <person name="Sabat G."/>
            <person name="Splinter BonDurant S."/>
            <person name="Syed K."/>
            <person name="Yadav J."/>
            <person name="Mgbeahuruike A.C."/>
            <person name="Kovalchuk A."/>
            <person name="Asiegbu F.O."/>
            <person name="Lackner G."/>
            <person name="Hoffmeister D."/>
            <person name="Rencoret J."/>
            <person name="Gutierrez A."/>
            <person name="Sun H."/>
            <person name="Lindquist E."/>
            <person name="Barry K."/>
            <person name="Riley R."/>
            <person name="Grigoriev I.V."/>
            <person name="Henrissat B."/>
            <person name="Kues U."/>
            <person name="Berka R.M."/>
            <person name="Martinez A.T."/>
            <person name="Covert S.F."/>
            <person name="Blanchette R.A."/>
            <person name="Cullen D."/>
        </authorList>
    </citation>
    <scope>NUCLEOTIDE SEQUENCE [LARGE SCALE GENOMIC DNA]</scope>
    <source>
        <strain evidence="9 10">11061_1 CR5-6</strain>
    </source>
</reference>
<evidence type="ECO:0008006" key="11">
    <source>
        <dbReference type="Google" id="ProtNLM"/>
    </source>
</evidence>
<dbReference type="PANTHER" id="PTHR31686:SF1">
    <property type="entry name" value="SULFITE EFFLUX PUMP SSU1"/>
    <property type="match status" value="1"/>
</dbReference>
<comment type="subcellular location">
    <subcellularLocation>
        <location evidence="1">Cell membrane</location>
        <topology evidence="1">Multi-pass membrane protein</topology>
    </subcellularLocation>
</comment>
<feature type="transmembrane region" description="Helical" evidence="8">
    <location>
        <begin position="286"/>
        <end position="305"/>
    </location>
</feature>
<keyword evidence="7 8" id="KW-0472">Membrane</keyword>
<protein>
    <recommendedName>
        <fullName evidence="11">C4-dicarboxylate transporter/malic acid transport protein</fullName>
    </recommendedName>
</protein>
<dbReference type="HOGENOM" id="CLU_030057_6_0_1"/>
<dbReference type="OrthoDB" id="1099at2759"/>
<feature type="transmembrane region" description="Helical" evidence="8">
    <location>
        <begin position="206"/>
        <end position="232"/>
    </location>
</feature>
<accession>A0A0C3S631</accession>
<evidence type="ECO:0000313" key="10">
    <source>
        <dbReference type="Proteomes" id="UP000053257"/>
    </source>
</evidence>
<feature type="transmembrane region" description="Helical" evidence="8">
    <location>
        <begin position="252"/>
        <end position="274"/>
    </location>
</feature>
<proteinExistence type="inferred from homology"/>
<evidence type="ECO:0000256" key="6">
    <source>
        <dbReference type="ARBA" id="ARBA00022989"/>
    </source>
</evidence>
<sequence>MGVGAISILFHNYPYDNQSMPFKTFTYIFFFLNLTLFITFSVLTITRYTLFPDVWGIMLRHPIQSLYLGCYPMGATTLINIAVGLISEQYGFGGRAFLYFIWACWWLVIVLSFICAFALVHVMKTRQKHALNALTAVWLLPVVTLIVASSSGGVLAQAIIKYSPYHALITLTVSAFMVAVGLCLAMMILAMYLLRLIVYGVPQNATVISTFIPLGPMGQGGYSILLLGQGFRSVLPLQNNSQVLSDRRTGDIINVLCVCVAFVLWALATMWLMYALLAMQEVLRKGLFPFKLTVWGLIFPNGVYANLTIQLHNELDIYSFRIWGAIYGVVTLLLWTFVFSSTVIMLRNGKIFEAPCIEEFEMGTEAKERGISVIQQDVEAVETRWSEM</sequence>
<organism evidence="9 10">
    <name type="scientific">Phlebiopsis gigantea (strain 11061_1 CR5-6)</name>
    <name type="common">White-rot fungus</name>
    <name type="synonym">Peniophora gigantea</name>
    <dbReference type="NCBI Taxonomy" id="745531"/>
    <lineage>
        <taxon>Eukaryota</taxon>
        <taxon>Fungi</taxon>
        <taxon>Dikarya</taxon>
        <taxon>Basidiomycota</taxon>
        <taxon>Agaricomycotina</taxon>
        <taxon>Agaricomycetes</taxon>
        <taxon>Polyporales</taxon>
        <taxon>Phanerochaetaceae</taxon>
        <taxon>Phlebiopsis</taxon>
    </lineage>
</organism>
<keyword evidence="6 8" id="KW-1133">Transmembrane helix</keyword>
<feature type="transmembrane region" description="Helical" evidence="8">
    <location>
        <begin position="25"/>
        <end position="45"/>
    </location>
</feature>
<evidence type="ECO:0000313" key="9">
    <source>
        <dbReference type="EMBL" id="KIP11621.1"/>
    </source>
</evidence>
<feature type="transmembrane region" description="Helical" evidence="8">
    <location>
        <begin position="99"/>
        <end position="122"/>
    </location>
</feature>
<dbReference type="Gene3D" id="1.50.10.150">
    <property type="entry name" value="Voltage-dependent anion channel"/>
    <property type="match status" value="1"/>
</dbReference>
<dbReference type="GO" id="GO:0000319">
    <property type="term" value="F:sulfite transmembrane transporter activity"/>
    <property type="evidence" value="ECO:0007669"/>
    <property type="project" value="TreeGrafter"/>
</dbReference>
<evidence type="ECO:0000256" key="2">
    <source>
        <dbReference type="ARBA" id="ARBA00008566"/>
    </source>
</evidence>
<evidence type="ECO:0000256" key="8">
    <source>
        <dbReference type="SAM" id="Phobius"/>
    </source>
</evidence>
<evidence type="ECO:0000256" key="5">
    <source>
        <dbReference type="ARBA" id="ARBA00022692"/>
    </source>
</evidence>
<dbReference type="CDD" id="cd09318">
    <property type="entry name" value="TDT_SSU1"/>
    <property type="match status" value="1"/>
</dbReference>
<keyword evidence="5 8" id="KW-0812">Transmembrane</keyword>